<evidence type="ECO:0000256" key="2">
    <source>
        <dbReference type="ARBA" id="ARBA00022448"/>
    </source>
</evidence>
<proteinExistence type="inferred from homology"/>
<dbReference type="Pfam" id="PF13620">
    <property type="entry name" value="CarboxypepD_reg"/>
    <property type="match status" value="1"/>
</dbReference>
<dbReference type="InterPro" id="IPR036942">
    <property type="entry name" value="Beta-barrel_TonB_sf"/>
</dbReference>
<evidence type="ECO:0000313" key="11">
    <source>
        <dbReference type="Proteomes" id="UP000309872"/>
    </source>
</evidence>
<evidence type="ECO:0000256" key="8">
    <source>
        <dbReference type="SAM" id="SignalP"/>
    </source>
</evidence>
<keyword evidence="11" id="KW-1185">Reference proteome</keyword>
<dbReference type="InterPro" id="IPR012910">
    <property type="entry name" value="Plug_dom"/>
</dbReference>
<evidence type="ECO:0000259" key="9">
    <source>
        <dbReference type="Pfam" id="PF07715"/>
    </source>
</evidence>
<reference evidence="10 11" key="1">
    <citation type="submission" date="2019-04" db="EMBL/GenBank/DDBJ databases">
        <title>Sphingobacterium olei sp. nov., isolated from oil-contaminated soil.</title>
        <authorList>
            <person name="Liu B."/>
        </authorList>
    </citation>
    <scope>NUCLEOTIDE SEQUENCE [LARGE SCALE GENOMIC DNA]</scope>
    <source>
        <strain evidence="10 11">Y3L14</strain>
    </source>
</reference>
<dbReference type="PROSITE" id="PS52016">
    <property type="entry name" value="TONB_DEPENDENT_REC_3"/>
    <property type="match status" value="1"/>
</dbReference>
<evidence type="ECO:0000256" key="1">
    <source>
        <dbReference type="ARBA" id="ARBA00004571"/>
    </source>
</evidence>
<evidence type="ECO:0000256" key="3">
    <source>
        <dbReference type="ARBA" id="ARBA00022452"/>
    </source>
</evidence>
<protein>
    <submittedName>
        <fullName evidence="10">SusC/RagA family TonB-linked outer membrane protein</fullName>
    </submittedName>
</protein>
<keyword evidence="5 7" id="KW-0472">Membrane</keyword>
<feature type="domain" description="TonB-dependent receptor plug" evidence="9">
    <location>
        <begin position="132"/>
        <end position="234"/>
    </location>
</feature>
<dbReference type="InterPro" id="IPR039426">
    <property type="entry name" value="TonB-dep_rcpt-like"/>
</dbReference>
<dbReference type="SUPFAM" id="SSF56935">
    <property type="entry name" value="Porins"/>
    <property type="match status" value="1"/>
</dbReference>
<evidence type="ECO:0000256" key="5">
    <source>
        <dbReference type="ARBA" id="ARBA00023136"/>
    </source>
</evidence>
<evidence type="ECO:0000256" key="4">
    <source>
        <dbReference type="ARBA" id="ARBA00022692"/>
    </source>
</evidence>
<keyword evidence="2 7" id="KW-0813">Transport</keyword>
<comment type="similarity">
    <text evidence="7">Belongs to the TonB-dependent receptor family.</text>
</comment>
<feature type="chain" id="PRO_5020187446" evidence="8">
    <location>
        <begin position="27"/>
        <end position="1032"/>
    </location>
</feature>
<dbReference type="NCBIfam" id="TIGR04056">
    <property type="entry name" value="OMP_RagA_SusC"/>
    <property type="match status" value="1"/>
</dbReference>
<dbReference type="Gene3D" id="2.60.40.1120">
    <property type="entry name" value="Carboxypeptidase-like, regulatory domain"/>
    <property type="match status" value="1"/>
</dbReference>
<comment type="caution">
    <text evidence="10">The sequence shown here is derived from an EMBL/GenBank/DDBJ whole genome shotgun (WGS) entry which is preliminary data.</text>
</comment>
<evidence type="ECO:0000313" key="10">
    <source>
        <dbReference type="EMBL" id="TJY68496.1"/>
    </source>
</evidence>
<dbReference type="GO" id="GO:0009279">
    <property type="term" value="C:cell outer membrane"/>
    <property type="evidence" value="ECO:0007669"/>
    <property type="project" value="UniProtKB-SubCell"/>
</dbReference>
<keyword evidence="8" id="KW-0732">Signal</keyword>
<keyword evidence="3 7" id="KW-1134">Transmembrane beta strand</keyword>
<dbReference type="OrthoDB" id="830178at2"/>
<sequence length="1032" mass="113843">MRNRARGLYRLIFTSTLLLGALPLFAQTVITGKVLSSYDKGPVQNAVVTVVNTTHTTQTRADGTFKFSDLEEAPTTIRVWSPGYYEAVVDVLGRSEFEITLISAGRIKYDNVIDGAFSDKNSTYLQNSDFRLGAQSIENVLVGEVAGLRVMNKSGMVTEGATLNYRGVRSFEADNSPLIVIDGIPYLPDGGNSPIIGGYSRSILSAINVNDIKSIRMLKGADANRYGSLGSNGVLYLETSTSTDLETVVEFKGNYGVAHNFRTMPVLGVSDYKSYLGNVGMTEYEDLGELLTRFPFLRDDPNYFYNYLYNNDTDWQDLIYSNAFVTDNHLRIKGGDAVAKYDLSLGVLNQNGALDNTQSTRYSTRMNTQVALGAKFDLQASMGLSYTTALLQEQGMLPATNPILAALYRAPILSDRLKDSENNLLPDYDGVRQFGVTNPVALLNTGKVSSDVYDIFVNANLAYKASTNLRLNGTIGLFSNYTRQATFVPGLSSGTVVPLENGIALNTARAGAGKASNVFLGLNGVYSRTFDRDSWQLTGGVQSIINAQEYDAGSGRNTSSDFYRTLDFVDNAGRMFWGYNESWNWLSFYGASTYNFRNLVKLDASLNVDGSSVSGTTANRFGLFPAADISFLMSNFEGLKNVDAISNLVLKLGYAKTGNSRFSSKIGQSYYSSQLYRQLAGIVVGNIPNTGIRWEDNQNLQANLIFSGFDRRFNINVGYYFTQSTNLLNVFPVSPIAGIDRVYINGGQIDNHGLEVDLNYTVVDNKTWSFSVGGNISTINSTIKKLVGNEPIISDQSDNVSRIQMVGQSPFSFYGHEFLGVISTAADANQLNLSDFRNQSFEAGDAHFNDVNQDGVIDKNDRMLLGSSLPKLFGGGFLNLRYRQFSLQGFMSYSQGSSMYNGVRRSLESLDSYYNQSEAALRRWQADGQLTDIPRAQYGDPMENARFSNRWIEDASYLRLENVIFSYKVVESSIKALANSEWYISGENLFTWTNYLGLDPVTGYSTQTGHMGLDYGKVALPRTFKLGVNIKL</sequence>
<dbReference type="InterPro" id="IPR037066">
    <property type="entry name" value="Plug_dom_sf"/>
</dbReference>
<dbReference type="RefSeq" id="WP_136819362.1">
    <property type="nucleotide sequence ID" value="NZ_BMJX01000001.1"/>
</dbReference>
<accession>A0A4U0H9M3</accession>
<dbReference type="AlphaFoldDB" id="A0A4U0H9M3"/>
<keyword evidence="4 7" id="KW-0812">Transmembrane</keyword>
<evidence type="ECO:0000256" key="6">
    <source>
        <dbReference type="ARBA" id="ARBA00023237"/>
    </source>
</evidence>
<dbReference type="Gene3D" id="2.40.170.20">
    <property type="entry name" value="TonB-dependent receptor, beta-barrel domain"/>
    <property type="match status" value="1"/>
</dbReference>
<name>A0A4U0H9M3_9SPHI</name>
<dbReference type="Proteomes" id="UP000309872">
    <property type="component" value="Unassembled WGS sequence"/>
</dbReference>
<dbReference type="SUPFAM" id="SSF49464">
    <property type="entry name" value="Carboxypeptidase regulatory domain-like"/>
    <property type="match status" value="1"/>
</dbReference>
<dbReference type="Gene3D" id="2.170.130.10">
    <property type="entry name" value="TonB-dependent receptor, plug domain"/>
    <property type="match status" value="1"/>
</dbReference>
<dbReference type="EMBL" id="SUKA01000001">
    <property type="protein sequence ID" value="TJY68496.1"/>
    <property type="molecule type" value="Genomic_DNA"/>
</dbReference>
<organism evidence="10 11">
    <name type="scientific">Sphingobacterium alkalisoli</name>
    <dbReference type="NCBI Taxonomy" id="1874115"/>
    <lineage>
        <taxon>Bacteria</taxon>
        <taxon>Pseudomonadati</taxon>
        <taxon>Bacteroidota</taxon>
        <taxon>Sphingobacteriia</taxon>
        <taxon>Sphingobacteriales</taxon>
        <taxon>Sphingobacteriaceae</taxon>
        <taxon>Sphingobacterium</taxon>
    </lineage>
</organism>
<dbReference type="InterPro" id="IPR008969">
    <property type="entry name" value="CarboxyPept-like_regulatory"/>
</dbReference>
<keyword evidence="6 7" id="KW-0998">Cell outer membrane</keyword>
<gene>
    <name evidence="10" type="ORF">FAZ19_04370</name>
</gene>
<evidence type="ECO:0000256" key="7">
    <source>
        <dbReference type="PROSITE-ProRule" id="PRU01360"/>
    </source>
</evidence>
<dbReference type="InterPro" id="IPR023996">
    <property type="entry name" value="TonB-dep_OMP_SusC/RagA"/>
</dbReference>
<comment type="subcellular location">
    <subcellularLocation>
        <location evidence="1 7">Cell outer membrane</location>
        <topology evidence="1 7">Multi-pass membrane protein</topology>
    </subcellularLocation>
</comment>
<feature type="signal peptide" evidence="8">
    <location>
        <begin position="1"/>
        <end position="26"/>
    </location>
</feature>
<dbReference type="Pfam" id="PF07715">
    <property type="entry name" value="Plug"/>
    <property type="match status" value="1"/>
</dbReference>